<dbReference type="Proteomes" id="UP000054314">
    <property type="component" value="Unassembled WGS sequence"/>
</dbReference>
<evidence type="ECO:0000256" key="4">
    <source>
        <dbReference type="ARBA" id="ARBA00023002"/>
    </source>
</evidence>
<keyword evidence="2" id="KW-0285">Flavoprotein</keyword>
<reference evidence="6 7" key="1">
    <citation type="submission" date="2013-08" db="EMBL/GenBank/DDBJ databases">
        <title>Genome sequencing of Cellulomonas bogoriensis 69B4.</title>
        <authorList>
            <person name="Chen F."/>
            <person name="Li Y."/>
            <person name="Wang G."/>
        </authorList>
    </citation>
    <scope>NUCLEOTIDE SEQUENCE [LARGE SCALE GENOMIC DNA]</scope>
    <source>
        <strain evidence="6 7">69B4</strain>
    </source>
</reference>
<protein>
    <submittedName>
        <fullName evidence="6">Monooxygenase</fullName>
    </submittedName>
</protein>
<dbReference type="SUPFAM" id="SSF51905">
    <property type="entry name" value="FAD/NAD(P)-binding domain"/>
    <property type="match status" value="1"/>
</dbReference>
<feature type="non-terminal residue" evidence="6">
    <location>
        <position position="231"/>
    </location>
</feature>
<evidence type="ECO:0000256" key="1">
    <source>
        <dbReference type="ARBA" id="ARBA00001974"/>
    </source>
</evidence>
<evidence type="ECO:0000256" key="2">
    <source>
        <dbReference type="ARBA" id="ARBA00022630"/>
    </source>
</evidence>
<dbReference type="PRINTS" id="PR00420">
    <property type="entry name" value="RNGMNOXGNASE"/>
</dbReference>
<keyword evidence="3" id="KW-0274">FAD</keyword>
<proteinExistence type="predicted"/>
<comment type="caution">
    <text evidence="6">The sequence shown here is derived from an EMBL/GenBank/DDBJ whole genome shotgun (WGS) entry which is preliminary data.</text>
</comment>
<evidence type="ECO:0000259" key="5">
    <source>
        <dbReference type="Pfam" id="PF01494"/>
    </source>
</evidence>
<evidence type="ECO:0000313" key="7">
    <source>
        <dbReference type="Proteomes" id="UP000054314"/>
    </source>
</evidence>
<evidence type="ECO:0000313" key="6">
    <source>
        <dbReference type="EMBL" id="KGM08332.1"/>
    </source>
</evidence>
<dbReference type="GO" id="GO:0071949">
    <property type="term" value="F:FAD binding"/>
    <property type="evidence" value="ECO:0007669"/>
    <property type="project" value="InterPro"/>
</dbReference>
<dbReference type="PANTHER" id="PTHR46496">
    <property type="match status" value="1"/>
</dbReference>
<accession>A0A0A0BKY8</accession>
<dbReference type="Gene3D" id="3.50.50.60">
    <property type="entry name" value="FAD/NAD(P)-binding domain"/>
    <property type="match status" value="1"/>
</dbReference>
<name>A0A0A0BKY8_9CELL</name>
<organism evidence="6 7">
    <name type="scientific">Cellulomonas bogoriensis 69B4 = DSM 16987</name>
    <dbReference type="NCBI Taxonomy" id="1386082"/>
    <lineage>
        <taxon>Bacteria</taxon>
        <taxon>Bacillati</taxon>
        <taxon>Actinomycetota</taxon>
        <taxon>Actinomycetes</taxon>
        <taxon>Micrococcales</taxon>
        <taxon>Cellulomonadaceae</taxon>
        <taxon>Cellulomonas</taxon>
    </lineage>
</organism>
<comment type="cofactor">
    <cofactor evidence="1">
        <name>FAD</name>
        <dbReference type="ChEBI" id="CHEBI:57692"/>
    </cofactor>
</comment>
<dbReference type="InterPro" id="IPR036188">
    <property type="entry name" value="FAD/NAD-bd_sf"/>
</dbReference>
<sequence>PGVIRYGAQVHDPQALGAAHDVVVGADGLRSRVRAGGWPDEAGPVYAGYTAWRALVRARVDVTEVCETWGRRERFGVVPVGEGLVYVFATATVAAQQHADGAAGEVAELRRRFAGWHPPVPALLDALDPAAVLRHDVHALPRVPSRLHRGSTVLLGDAAHAMEPNLGQGACLAIEDAIVLAHVLADGAPVHAALARYTAARRPRTVTTSRMSARIGWLTQRTGPVGAAVRD</sequence>
<dbReference type="AlphaFoldDB" id="A0A0A0BKY8"/>
<evidence type="ECO:0000256" key="3">
    <source>
        <dbReference type="ARBA" id="ARBA00022827"/>
    </source>
</evidence>
<dbReference type="Pfam" id="PF01494">
    <property type="entry name" value="FAD_binding_3"/>
    <property type="match status" value="1"/>
</dbReference>
<keyword evidence="4" id="KW-0560">Oxidoreductase</keyword>
<dbReference type="InterPro" id="IPR002938">
    <property type="entry name" value="FAD-bd"/>
</dbReference>
<keyword evidence="6" id="KW-0503">Monooxygenase</keyword>
<dbReference type="PANTHER" id="PTHR46496:SF1">
    <property type="entry name" value="ZEAXANTHIN EPOXIDASE, CHLOROPLASTIC"/>
    <property type="match status" value="1"/>
</dbReference>
<dbReference type="EMBL" id="AXCZ01000410">
    <property type="protein sequence ID" value="KGM08332.1"/>
    <property type="molecule type" value="Genomic_DNA"/>
</dbReference>
<feature type="domain" description="FAD-binding" evidence="5">
    <location>
        <begin position="23"/>
        <end position="205"/>
    </location>
</feature>
<dbReference type="RefSeq" id="WP_035063264.1">
    <property type="nucleotide sequence ID" value="NZ_AXCZ01000410.1"/>
</dbReference>
<keyword evidence="7" id="KW-1185">Reference proteome</keyword>
<feature type="non-terminal residue" evidence="6">
    <location>
        <position position="1"/>
    </location>
</feature>
<gene>
    <name evidence="6" type="ORF">N869_12345</name>
</gene>
<dbReference type="GO" id="GO:0004497">
    <property type="term" value="F:monooxygenase activity"/>
    <property type="evidence" value="ECO:0007669"/>
    <property type="project" value="UniProtKB-KW"/>
</dbReference>